<dbReference type="GO" id="GO:0004148">
    <property type="term" value="F:dihydrolipoyl dehydrogenase (NADH) activity"/>
    <property type="evidence" value="ECO:0007669"/>
    <property type="project" value="TreeGrafter"/>
</dbReference>
<gene>
    <name evidence="16" type="ORF">SAMN04488082_102273</name>
</gene>
<dbReference type="InterPro" id="IPR016156">
    <property type="entry name" value="FAD/NAD-linked_Rdtase_dimer_sf"/>
</dbReference>
<evidence type="ECO:0000256" key="2">
    <source>
        <dbReference type="ARBA" id="ARBA00016961"/>
    </source>
</evidence>
<dbReference type="InterPro" id="IPR036188">
    <property type="entry name" value="FAD/NAD-bd_sf"/>
</dbReference>
<feature type="binding site" evidence="11">
    <location>
        <begin position="177"/>
        <end position="184"/>
    </location>
    <ligand>
        <name>NAD(+)</name>
        <dbReference type="ChEBI" id="CHEBI:57540"/>
    </ligand>
</feature>
<dbReference type="EMBL" id="FORX01000002">
    <property type="protein sequence ID" value="SFJ31031.1"/>
    <property type="molecule type" value="Genomic_DNA"/>
</dbReference>
<dbReference type="Pfam" id="PF07992">
    <property type="entry name" value="Pyr_redox_2"/>
    <property type="match status" value="1"/>
</dbReference>
<feature type="binding site" evidence="11">
    <location>
        <position position="264"/>
    </location>
    <ligand>
        <name>NAD(+)</name>
        <dbReference type="ChEBI" id="CHEBI:57540"/>
    </ligand>
</feature>
<reference evidence="17" key="1">
    <citation type="submission" date="2016-10" db="EMBL/GenBank/DDBJ databases">
        <authorList>
            <person name="Varghese N."/>
            <person name="Submissions S."/>
        </authorList>
    </citation>
    <scope>NUCLEOTIDE SEQUENCE [LARGE SCALE GENOMIC DNA]</scope>
    <source>
        <strain evidence="17">DSM 5918</strain>
    </source>
</reference>
<feature type="disulfide bond" description="Redox-active" evidence="12">
    <location>
        <begin position="41"/>
        <end position="46"/>
    </location>
</feature>
<feature type="active site" description="Proton acceptor" evidence="10">
    <location>
        <position position="435"/>
    </location>
</feature>
<feature type="binding site" evidence="11">
    <location>
        <position position="200"/>
    </location>
    <ligand>
        <name>NAD(+)</name>
        <dbReference type="ChEBI" id="CHEBI:57540"/>
    </ligand>
</feature>
<evidence type="ECO:0000256" key="12">
    <source>
        <dbReference type="PIRSR" id="PIRSR000350-4"/>
    </source>
</evidence>
<evidence type="ECO:0000313" key="17">
    <source>
        <dbReference type="Proteomes" id="UP000198635"/>
    </source>
</evidence>
<evidence type="ECO:0000259" key="15">
    <source>
        <dbReference type="Pfam" id="PF07992"/>
    </source>
</evidence>
<evidence type="ECO:0000259" key="14">
    <source>
        <dbReference type="Pfam" id="PF02852"/>
    </source>
</evidence>
<feature type="binding site" evidence="11">
    <location>
        <position position="50"/>
    </location>
    <ligand>
        <name>FAD</name>
        <dbReference type="ChEBI" id="CHEBI:57692"/>
    </ligand>
</feature>
<organism evidence="16 17">
    <name type="scientific">Desulfomicrobium apsheronum</name>
    <dbReference type="NCBI Taxonomy" id="52560"/>
    <lineage>
        <taxon>Bacteria</taxon>
        <taxon>Pseudomonadati</taxon>
        <taxon>Thermodesulfobacteriota</taxon>
        <taxon>Desulfovibrionia</taxon>
        <taxon>Desulfovibrionales</taxon>
        <taxon>Desulfomicrobiaceae</taxon>
        <taxon>Desulfomicrobium</taxon>
    </lineage>
</organism>
<dbReference type="OrthoDB" id="9786429at2"/>
<evidence type="ECO:0000256" key="7">
    <source>
        <dbReference type="ARBA" id="ARBA00023157"/>
    </source>
</evidence>
<sequence length="453" mass="47963">MSHFDIIVIGAGPGGYAAALLASQRGKTVALIEKQNLGGTCLNWGCIPTKLYLGATAHLEGLHAQSRLRLCSGSVQMDMSALKKRKNAFVAATHKAMSCCLDKHGIVLVQGQAAILDKNTVRIDGETEQTLNFKTLVIATGSSTNWFAGLEPDHKRILDSTDLLDLDAAPASLAVIGAGAIGLEMADFWHRLGTTIHVIEAAPRIAPAEDEEIAQTLHGMLKRKKWNIVTGKRVAELVNEDESVLVRLEDGAEIRVEKALVAVGRKPNTPGLGLENAGVALTGAGWVTTDEFLRAAPNIYAIGDVNGRTLLAHAAEHQGRHAILHALGETAAPYAPGPIPGCIYGSIEVMRAGHTAAELTAQGKTVTVTRANLGANPISQAHGQALGLVKVAWVDGVVRGVTAVGHGASHLVTLAEIMVRDRWTAHTAHEHIFAHPTLDEALRDALIAPLEDK</sequence>
<evidence type="ECO:0000256" key="10">
    <source>
        <dbReference type="PIRSR" id="PIRSR000350-2"/>
    </source>
</evidence>
<comment type="cofactor">
    <cofactor evidence="11">
        <name>FAD</name>
        <dbReference type="ChEBI" id="CHEBI:57692"/>
    </cofactor>
    <text evidence="11">Binds 1 FAD per subunit.</text>
</comment>
<name>A0A1I3QCI2_9BACT</name>
<evidence type="ECO:0000256" key="9">
    <source>
        <dbReference type="ARBA" id="ARBA00031281"/>
    </source>
</evidence>
<comment type="similarity">
    <text evidence="1 13">Belongs to the class-I pyridine nucleotide-disulfide oxidoreductase family.</text>
</comment>
<evidence type="ECO:0000313" key="16">
    <source>
        <dbReference type="EMBL" id="SFJ31031.1"/>
    </source>
</evidence>
<feature type="domain" description="FAD/NAD(P)-binding" evidence="15">
    <location>
        <begin position="4"/>
        <end position="319"/>
    </location>
</feature>
<dbReference type="AlphaFoldDB" id="A0A1I3QCI2"/>
<keyword evidence="3 13" id="KW-0285">Flavoprotein</keyword>
<dbReference type="InterPro" id="IPR023753">
    <property type="entry name" value="FAD/NAD-binding_dom"/>
</dbReference>
<dbReference type="InterPro" id="IPR004099">
    <property type="entry name" value="Pyr_nucl-diS_OxRdtase_dimer"/>
</dbReference>
<evidence type="ECO:0000256" key="13">
    <source>
        <dbReference type="RuleBase" id="RU003691"/>
    </source>
</evidence>
<feature type="binding site" evidence="11">
    <location>
        <begin position="140"/>
        <end position="142"/>
    </location>
    <ligand>
        <name>FAD</name>
        <dbReference type="ChEBI" id="CHEBI:57692"/>
    </ligand>
</feature>
<dbReference type="PRINTS" id="PR00368">
    <property type="entry name" value="FADPNR"/>
</dbReference>
<evidence type="ECO:0000256" key="8">
    <source>
        <dbReference type="ARBA" id="ARBA00023284"/>
    </source>
</evidence>
<evidence type="ECO:0000256" key="1">
    <source>
        <dbReference type="ARBA" id="ARBA00007532"/>
    </source>
</evidence>
<keyword evidence="11" id="KW-0547">Nucleotide-binding</keyword>
<dbReference type="PRINTS" id="PR00411">
    <property type="entry name" value="PNDRDTASEI"/>
</dbReference>
<evidence type="ECO:0000256" key="3">
    <source>
        <dbReference type="ARBA" id="ARBA00022630"/>
    </source>
</evidence>
<keyword evidence="17" id="KW-1185">Reference proteome</keyword>
<dbReference type="Proteomes" id="UP000198635">
    <property type="component" value="Unassembled WGS sequence"/>
</dbReference>
<dbReference type="RefSeq" id="WP_092372733.1">
    <property type="nucleotide sequence ID" value="NZ_FORX01000002.1"/>
</dbReference>
<keyword evidence="5 13" id="KW-0560">Oxidoreductase</keyword>
<dbReference type="InterPro" id="IPR050151">
    <property type="entry name" value="Class-I_Pyr_Nuc-Dis_Oxidored"/>
</dbReference>
<dbReference type="PANTHER" id="PTHR22912:SF217">
    <property type="entry name" value="DIHYDROLIPOYL DEHYDROGENASE"/>
    <property type="match status" value="1"/>
</dbReference>
<proteinExistence type="inferred from homology"/>
<keyword evidence="8 13" id="KW-0676">Redox-active center</keyword>
<dbReference type="SUPFAM" id="SSF55424">
    <property type="entry name" value="FAD/NAD-linked reductases, dimerisation (C-terminal) domain"/>
    <property type="match status" value="1"/>
</dbReference>
<keyword evidence="7" id="KW-1015">Disulfide bond</keyword>
<keyword evidence="4 11" id="KW-0274">FAD</keyword>
<evidence type="ECO:0000256" key="6">
    <source>
        <dbReference type="ARBA" id="ARBA00023027"/>
    </source>
</evidence>
<feature type="binding site" evidence="11">
    <location>
        <position position="304"/>
    </location>
    <ligand>
        <name>FAD</name>
        <dbReference type="ChEBI" id="CHEBI:57692"/>
    </ligand>
</feature>
<dbReference type="PANTHER" id="PTHR22912">
    <property type="entry name" value="DISULFIDE OXIDOREDUCTASE"/>
    <property type="match status" value="1"/>
</dbReference>
<dbReference type="InterPro" id="IPR001100">
    <property type="entry name" value="Pyr_nuc-diS_OxRdtase"/>
</dbReference>
<protein>
    <recommendedName>
        <fullName evidence="2">Dihydrolipoyl dehydrogenase</fullName>
    </recommendedName>
    <alternativeName>
        <fullName evidence="9">Dihydrolipoamide dehydrogenase</fullName>
    </alternativeName>
</protein>
<dbReference type="Gene3D" id="3.30.390.30">
    <property type="match status" value="1"/>
</dbReference>
<dbReference type="PIRSF" id="PIRSF000350">
    <property type="entry name" value="Mercury_reductase_MerA"/>
    <property type="match status" value="1"/>
</dbReference>
<dbReference type="PROSITE" id="PS00076">
    <property type="entry name" value="PYRIDINE_REDOX_1"/>
    <property type="match status" value="1"/>
</dbReference>
<dbReference type="InterPro" id="IPR012999">
    <property type="entry name" value="Pyr_OxRdtase_I_AS"/>
</dbReference>
<evidence type="ECO:0000256" key="4">
    <source>
        <dbReference type="ARBA" id="ARBA00022827"/>
    </source>
</evidence>
<feature type="domain" description="Pyridine nucleotide-disulphide oxidoreductase dimerisation" evidence="14">
    <location>
        <begin position="339"/>
        <end position="445"/>
    </location>
</feature>
<evidence type="ECO:0000256" key="11">
    <source>
        <dbReference type="PIRSR" id="PIRSR000350-3"/>
    </source>
</evidence>
<dbReference type="STRING" id="52560.SAMN04488082_102273"/>
<dbReference type="Pfam" id="PF02852">
    <property type="entry name" value="Pyr_redox_dim"/>
    <property type="match status" value="1"/>
</dbReference>
<keyword evidence="6 11" id="KW-0520">NAD</keyword>
<accession>A0A1I3QCI2</accession>
<dbReference type="SUPFAM" id="SSF51905">
    <property type="entry name" value="FAD/NAD(P)-binding domain"/>
    <property type="match status" value="1"/>
</dbReference>
<dbReference type="Gene3D" id="3.50.50.60">
    <property type="entry name" value="FAD/NAD(P)-binding domain"/>
    <property type="match status" value="2"/>
</dbReference>
<dbReference type="GO" id="GO:0050660">
    <property type="term" value="F:flavin adenine dinucleotide binding"/>
    <property type="evidence" value="ECO:0007669"/>
    <property type="project" value="TreeGrafter"/>
</dbReference>
<dbReference type="GO" id="GO:0006103">
    <property type="term" value="P:2-oxoglutarate metabolic process"/>
    <property type="evidence" value="ECO:0007669"/>
    <property type="project" value="TreeGrafter"/>
</dbReference>
<evidence type="ECO:0000256" key="5">
    <source>
        <dbReference type="ARBA" id="ARBA00023002"/>
    </source>
</evidence>